<dbReference type="Proteomes" id="UP000821845">
    <property type="component" value="Chromosome 7"/>
</dbReference>
<sequence>MEPHVWSTLEGTLDGPGERVHPASEPRRSSSSFRRIVWRRESCYARTSNPYLTAAAEYSGLQNARYNQRQLQRGA</sequence>
<keyword evidence="2" id="KW-1185">Reference proteome</keyword>
<dbReference type="EMBL" id="CM023487">
    <property type="protein sequence ID" value="KAH6926685.1"/>
    <property type="molecule type" value="Genomic_DNA"/>
</dbReference>
<proteinExistence type="predicted"/>
<gene>
    <name evidence="1" type="ORF">HPB50_021200</name>
</gene>
<evidence type="ECO:0000313" key="1">
    <source>
        <dbReference type="EMBL" id="KAH6926685.1"/>
    </source>
</evidence>
<evidence type="ECO:0000313" key="2">
    <source>
        <dbReference type="Proteomes" id="UP000821845"/>
    </source>
</evidence>
<protein>
    <submittedName>
        <fullName evidence="1">Uncharacterized protein</fullName>
    </submittedName>
</protein>
<comment type="caution">
    <text evidence="1">The sequence shown here is derived from an EMBL/GenBank/DDBJ whole genome shotgun (WGS) entry which is preliminary data.</text>
</comment>
<name>A0ACB7RWB8_HYAAI</name>
<organism evidence="1 2">
    <name type="scientific">Hyalomma asiaticum</name>
    <name type="common">Tick</name>
    <dbReference type="NCBI Taxonomy" id="266040"/>
    <lineage>
        <taxon>Eukaryota</taxon>
        <taxon>Metazoa</taxon>
        <taxon>Ecdysozoa</taxon>
        <taxon>Arthropoda</taxon>
        <taxon>Chelicerata</taxon>
        <taxon>Arachnida</taxon>
        <taxon>Acari</taxon>
        <taxon>Parasitiformes</taxon>
        <taxon>Ixodida</taxon>
        <taxon>Ixodoidea</taxon>
        <taxon>Ixodidae</taxon>
        <taxon>Hyalomminae</taxon>
        <taxon>Hyalomma</taxon>
    </lineage>
</organism>
<accession>A0ACB7RWB8</accession>
<reference evidence="1" key="1">
    <citation type="submission" date="2020-05" db="EMBL/GenBank/DDBJ databases">
        <title>Large-scale comparative analyses of tick genomes elucidate their genetic diversity and vector capacities.</title>
        <authorList>
            <person name="Jia N."/>
            <person name="Wang J."/>
            <person name="Shi W."/>
            <person name="Du L."/>
            <person name="Sun Y."/>
            <person name="Zhan W."/>
            <person name="Jiang J."/>
            <person name="Wang Q."/>
            <person name="Zhang B."/>
            <person name="Ji P."/>
            <person name="Sakyi L.B."/>
            <person name="Cui X."/>
            <person name="Yuan T."/>
            <person name="Jiang B."/>
            <person name="Yang W."/>
            <person name="Lam T.T.-Y."/>
            <person name="Chang Q."/>
            <person name="Ding S."/>
            <person name="Wang X."/>
            <person name="Zhu J."/>
            <person name="Ruan X."/>
            <person name="Zhao L."/>
            <person name="Wei J."/>
            <person name="Que T."/>
            <person name="Du C."/>
            <person name="Cheng J."/>
            <person name="Dai P."/>
            <person name="Han X."/>
            <person name="Huang E."/>
            <person name="Gao Y."/>
            <person name="Liu J."/>
            <person name="Shao H."/>
            <person name="Ye R."/>
            <person name="Li L."/>
            <person name="Wei W."/>
            <person name="Wang X."/>
            <person name="Wang C."/>
            <person name="Yang T."/>
            <person name="Huo Q."/>
            <person name="Li W."/>
            <person name="Guo W."/>
            <person name="Chen H."/>
            <person name="Zhou L."/>
            <person name="Ni X."/>
            <person name="Tian J."/>
            <person name="Zhou Y."/>
            <person name="Sheng Y."/>
            <person name="Liu T."/>
            <person name="Pan Y."/>
            <person name="Xia L."/>
            <person name="Li J."/>
            <person name="Zhao F."/>
            <person name="Cao W."/>
        </authorList>
    </citation>
    <scope>NUCLEOTIDE SEQUENCE</scope>
    <source>
        <strain evidence="1">Hyas-2018</strain>
    </source>
</reference>